<dbReference type="Proteomes" id="UP000824890">
    <property type="component" value="Unassembled WGS sequence"/>
</dbReference>
<protein>
    <recommendedName>
        <fullName evidence="3">Methyltransferase type 11 domain-containing protein</fullName>
    </recommendedName>
</protein>
<accession>A0ABQ8AHD4</accession>
<dbReference type="InterPro" id="IPR029063">
    <property type="entry name" value="SAM-dependent_MTases_sf"/>
</dbReference>
<proteinExistence type="predicted"/>
<evidence type="ECO:0008006" key="3">
    <source>
        <dbReference type="Google" id="ProtNLM"/>
    </source>
</evidence>
<organism evidence="1 2">
    <name type="scientific">Brassica napus</name>
    <name type="common">Rape</name>
    <dbReference type="NCBI Taxonomy" id="3708"/>
    <lineage>
        <taxon>Eukaryota</taxon>
        <taxon>Viridiplantae</taxon>
        <taxon>Streptophyta</taxon>
        <taxon>Embryophyta</taxon>
        <taxon>Tracheophyta</taxon>
        <taxon>Spermatophyta</taxon>
        <taxon>Magnoliopsida</taxon>
        <taxon>eudicotyledons</taxon>
        <taxon>Gunneridae</taxon>
        <taxon>Pentapetalae</taxon>
        <taxon>rosids</taxon>
        <taxon>malvids</taxon>
        <taxon>Brassicales</taxon>
        <taxon>Brassicaceae</taxon>
        <taxon>Brassiceae</taxon>
        <taxon>Brassica</taxon>
    </lineage>
</organism>
<evidence type="ECO:0000313" key="1">
    <source>
        <dbReference type="EMBL" id="KAH0891501.1"/>
    </source>
</evidence>
<reference evidence="1 2" key="1">
    <citation type="submission" date="2021-05" db="EMBL/GenBank/DDBJ databases">
        <title>Genome Assembly of Synthetic Allotetraploid Brassica napus Reveals Homoeologous Exchanges between Subgenomes.</title>
        <authorList>
            <person name="Davis J.T."/>
        </authorList>
    </citation>
    <scope>NUCLEOTIDE SEQUENCE [LARGE SCALE GENOMIC DNA]</scope>
    <source>
        <strain evidence="2">cv. Da-Ae</strain>
        <tissue evidence="1">Seedling</tissue>
    </source>
</reference>
<sequence length="156" mass="17980">MNLRSGRDKFEMGQFKAHMNDLKMDVRDMKVVGDASFDAVIDKGRLFDYFHCCVFHMLEESLELMNKLYRVLEDKGVYILITYGAPDYRLRLFKDSRSWTTKLHVIDKSSLETSKWELTKPIPLDTEGGSSVESAIGKSPDVHNIYVCIKVCCLML</sequence>
<dbReference type="EMBL" id="JAGKQM010000013">
    <property type="protein sequence ID" value="KAH0891501.1"/>
    <property type="molecule type" value="Genomic_DNA"/>
</dbReference>
<gene>
    <name evidence="1" type="ORF">HID58_053930</name>
</gene>
<comment type="caution">
    <text evidence="1">The sequence shown here is derived from an EMBL/GenBank/DDBJ whole genome shotgun (WGS) entry which is preliminary data.</text>
</comment>
<dbReference type="Gene3D" id="3.40.50.150">
    <property type="entry name" value="Vaccinia Virus protein VP39"/>
    <property type="match status" value="1"/>
</dbReference>
<dbReference type="SUPFAM" id="SSF53335">
    <property type="entry name" value="S-adenosyl-L-methionine-dependent methyltransferases"/>
    <property type="match status" value="1"/>
</dbReference>
<name>A0ABQ8AHD4_BRANA</name>
<keyword evidence="2" id="KW-1185">Reference proteome</keyword>
<evidence type="ECO:0000313" key="2">
    <source>
        <dbReference type="Proteomes" id="UP000824890"/>
    </source>
</evidence>